<organism evidence="1 2">
    <name type="scientific">Marinoscillum luteum</name>
    <dbReference type="NCBI Taxonomy" id="861051"/>
    <lineage>
        <taxon>Bacteria</taxon>
        <taxon>Pseudomonadati</taxon>
        <taxon>Bacteroidota</taxon>
        <taxon>Cytophagia</taxon>
        <taxon>Cytophagales</taxon>
        <taxon>Reichenbachiellaceae</taxon>
        <taxon>Marinoscillum</taxon>
    </lineage>
</organism>
<evidence type="ECO:0000313" key="1">
    <source>
        <dbReference type="EMBL" id="MFH6982371.1"/>
    </source>
</evidence>
<proteinExistence type="predicted"/>
<reference evidence="1 2" key="1">
    <citation type="journal article" date="2013" name="Int. J. Syst. Evol. Microbiol.">
        <title>Marinoscillum luteum sp. nov., isolated from marine sediment.</title>
        <authorList>
            <person name="Cha I.T."/>
            <person name="Park S.J."/>
            <person name="Kim S.J."/>
            <person name="Kim J.G."/>
            <person name="Jung M.Y."/>
            <person name="Shin K.S."/>
            <person name="Kwon K.K."/>
            <person name="Yang S.H."/>
            <person name="Seo Y.S."/>
            <person name="Rhee S.K."/>
        </authorList>
    </citation>
    <scope>NUCLEOTIDE SEQUENCE [LARGE SCALE GENOMIC DNA]</scope>
    <source>
        <strain evidence="1 2">KCTC 23939</strain>
    </source>
</reference>
<dbReference type="Pfam" id="PF21857">
    <property type="entry name" value="DUF6913"/>
    <property type="match status" value="1"/>
</dbReference>
<protein>
    <submittedName>
        <fullName evidence="1">DUF6913 domain-containing protein</fullName>
    </submittedName>
</protein>
<dbReference type="Proteomes" id="UP001610063">
    <property type="component" value="Unassembled WGS sequence"/>
</dbReference>
<dbReference type="EMBL" id="JBIPKE010000011">
    <property type="protein sequence ID" value="MFH6982371.1"/>
    <property type="molecule type" value="Genomic_DNA"/>
</dbReference>
<sequence length="156" mass="18469">MKKRSQELMTDFKSSQKIAIIYSDLFENEKQISEIVNELKKEGKEISMMVYCHSIKKKTTALPHFHSKEISLTGEIKSEDLNFFLRQSYDFALCFDQSRHFIIDYVFSQVKAKCRVGIRTPSRDHLFEMMIQADDQQTPLSSEVLRYLKMIQSYEY</sequence>
<comment type="caution">
    <text evidence="1">The sequence shown here is derived from an EMBL/GenBank/DDBJ whole genome shotgun (WGS) entry which is preliminary data.</text>
</comment>
<evidence type="ECO:0000313" key="2">
    <source>
        <dbReference type="Proteomes" id="UP001610063"/>
    </source>
</evidence>
<keyword evidence="2" id="KW-1185">Reference proteome</keyword>
<name>A0ABW7N4L1_9BACT</name>
<dbReference type="InterPro" id="IPR054207">
    <property type="entry name" value="DUF6913"/>
</dbReference>
<gene>
    <name evidence="1" type="ORF">ACHKAR_02925</name>
</gene>
<accession>A0ABW7N4L1</accession>